<comment type="caution">
    <text evidence="2">The sequence shown here is derived from an EMBL/GenBank/DDBJ whole genome shotgun (WGS) entry which is preliminary data.</text>
</comment>
<accession>A0ABT1YAF2</accession>
<organism evidence="2 3">
    <name type="scientific">Paenibacillus radicis</name>
    <name type="common">ex Xue et al. 2023</name>
    <dbReference type="NCBI Taxonomy" id="2972489"/>
    <lineage>
        <taxon>Bacteria</taxon>
        <taxon>Bacillati</taxon>
        <taxon>Bacillota</taxon>
        <taxon>Bacilli</taxon>
        <taxon>Bacillales</taxon>
        <taxon>Paenibacillaceae</taxon>
        <taxon>Paenibacillus</taxon>
    </lineage>
</organism>
<feature type="transmembrane region" description="Helical" evidence="1">
    <location>
        <begin position="33"/>
        <end position="53"/>
    </location>
</feature>
<name>A0ABT1YAF2_9BACL</name>
<dbReference type="RefSeq" id="WP_258211795.1">
    <property type="nucleotide sequence ID" value="NZ_JANQBD010000002.1"/>
</dbReference>
<dbReference type="Pfam" id="PF10823">
    <property type="entry name" value="DUF2568"/>
    <property type="match status" value="1"/>
</dbReference>
<feature type="transmembrane region" description="Helical" evidence="1">
    <location>
        <begin position="86"/>
        <end position="108"/>
    </location>
</feature>
<evidence type="ECO:0000313" key="2">
    <source>
        <dbReference type="EMBL" id="MCR8630174.1"/>
    </source>
</evidence>
<protein>
    <submittedName>
        <fullName evidence="2">YrdB family protein</fullName>
    </submittedName>
</protein>
<feature type="transmembrane region" description="Helical" evidence="1">
    <location>
        <begin position="7"/>
        <end position="27"/>
    </location>
</feature>
<sequence length="122" mass="13494">MFISINLMIRFLLELILLASLGVWGYHFAAGTFSRIVLTAGLPLTAAIIWGLFISPKARISLPIAAVVFIEFSLVGMAAYGLIWSGYLVTAIVYTILHIGNRLLLLFVNGKNEDLLKPFIRK</sequence>
<dbReference type="InterPro" id="IPR021214">
    <property type="entry name" value="DUF2568"/>
</dbReference>
<keyword evidence="1" id="KW-1133">Transmembrane helix</keyword>
<reference evidence="2 3" key="1">
    <citation type="submission" date="2022-08" db="EMBL/GenBank/DDBJ databases">
        <title>Paenibacillus endoradicis sp. nov., Paenibacillus radicibacter sp. nov and Paenibacillus pararadicis sp. nov., three cold-adapted plant growth-promoting bacteria isolated from root of Larix gmelinii in Great Khingan.</title>
        <authorList>
            <person name="Xue H."/>
        </authorList>
    </citation>
    <scope>NUCLEOTIDE SEQUENCE [LARGE SCALE GENOMIC DNA]</scope>
    <source>
        <strain evidence="2 3">N5-1-1-5</strain>
    </source>
</reference>
<evidence type="ECO:0000256" key="1">
    <source>
        <dbReference type="SAM" id="Phobius"/>
    </source>
</evidence>
<dbReference type="EMBL" id="JANQBD010000002">
    <property type="protein sequence ID" value="MCR8630174.1"/>
    <property type="molecule type" value="Genomic_DNA"/>
</dbReference>
<proteinExistence type="predicted"/>
<evidence type="ECO:0000313" key="3">
    <source>
        <dbReference type="Proteomes" id="UP001300012"/>
    </source>
</evidence>
<gene>
    <name evidence="2" type="ORF">NV381_03060</name>
</gene>
<keyword evidence="1" id="KW-0472">Membrane</keyword>
<keyword evidence="3" id="KW-1185">Reference proteome</keyword>
<keyword evidence="1" id="KW-0812">Transmembrane</keyword>
<dbReference type="Proteomes" id="UP001300012">
    <property type="component" value="Unassembled WGS sequence"/>
</dbReference>
<feature type="transmembrane region" description="Helical" evidence="1">
    <location>
        <begin position="60"/>
        <end position="80"/>
    </location>
</feature>